<feature type="region of interest" description="Disordered" evidence="1">
    <location>
        <begin position="84"/>
        <end position="259"/>
    </location>
</feature>
<feature type="compositionally biased region" description="Low complexity" evidence="1">
    <location>
        <begin position="22"/>
        <end position="31"/>
    </location>
</feature>
<accession>A0A0G2DXJ8</accession>
<organism evidence="2 3">
    <name type="scientific">Phaeomoniella chlamydospora</name>
    <name type="common">Phaeoacremonium chlamydosporum</name>
    <dbReference type="NCBI Taxonomy" id="158046"/>
    <lineage>
        <taxon>Eukaryota</taxon>
        <taxon>Fungi</taxon>
        <taxon>Dikarya</taxon>
        <taxon>Ascomycota</taxon>
        <taxon>Pezizomycotina</taxon>
        <taxon>Eurotiomycetes</taxon>
        <taxon>Chaetothyriomycetidae</taxon>
        <taxon>Phaeomoniellales</taxon>
        <taxon>Phaeomoniellaceae</taxon>
        <taxon>Phaeomoniella</taxon>
    </lineage>
</organism>
<dbReference type="OrthoDB" id="5391950at2759"/>
<keyword evidence="3" id="KW-1185">Reference proteome</keyword>
<evidence type="ECO:0000256" key="1">
    <source>
        <dbReference type="SAM" id="MobiDB-lite"/>
    </source>
</evidence>
<evidence type="ECO:0000313" key="3">
    <source>
        <dbReference type="Proteomes" id="UP000053317"/>
    </source>
</evidence>
<proteinExistence type="predicted"/>
<sequence length="259" mass="28689">MASFLPEASSLMISPKRKRGSDSTSSSSPASKVLPQLSTEINQHAKSEPNDTGSPRSVVAGNLQQLDLSGPLVQRLSYKDAGRARKRFAQASPEPQLETPSLGSLPKKSSLADHSSIITSFPTIPLDSEPGNGFWDQESPTKFSKPRARSVSPPLDGDPEENSLTWHESEITGHNPKDPEDDGYGINGIGFKPTAAMVRSRSQKRKQQIAEYRSREAREARQRRSERRQHENDVPAEEVEGETRRKSRVRFDEAVTEED</sequence>
<feature type="region of interest" description="Disordered" evidence="1">
    <location>
        <begin position="1"/>
        <end position="72"/>
    </location>
</feature>
<feature type="compositionally biased region" description="Low complexity" evidence="1">
    <location>
        <begin position="100"/>
        <end position="109"/>
    </location>
</feature>
<comment type="caution">
    <text evidence="2">The sequence shown here is derived from an EMBL/GenBank/DDBJ whole genome shotgun (WGS) entry which is preliminary data.</text>
</comment>
<dbReference type="AlphaFoldDB" id="A0A0G2DXJ8"/>
<feature type="compositionally biased region" description="Basic and acidic residues" evidence="1">
    <location>
        <begin position="212"/>
        <end position="233"/>
    </location>
</feature>
<evidence type="ECO:0000313" key="2">
    <source>
        <dbReference type="EMBL" id="KKY15637.1"/>
    </source>
</evidence>
<dbReference type="EMBL" id="LCWF01000180">
    <property type="protein sequence ID" value="KKY15637.1"/>
    <property type="molecule type" value="Genomic_DNA"/>
</dbReference>
<dbReference type="Proteomes" id="UP000053317">
    <property type="component" value="Unassembled WGS sequence"/>
</dbReference>
<feature type="compositionally biased region" description="Basic and acidic residues" evidence="1">
    <location>
        <begin position="167"/>
        <end position="178"/>
    </location>
</feature>
<gene>
    <name evidence="2" type="ORF">UCRPC4_g06224</name>
</gene>
<feature type="compositionally biased region" description="Polar residues" evidence="1">
    <location>
        <begin position="112"/>
        <end position="122"/>
    </location>
</feature>
<protein>
    <submittedName>
        <fullName evidence="2">Uncharacterized protein</fullName>
    </submittedName>
</protein>
<feature type="compositionally biased region" description="Basic and acidic residues" evidence="1">
    <location>
        <begin position="241"/>
        <end position="253"/>
    </location>
</feature>
<reference evidence="2 3" key="1">
    <citation type="submission" date="2015-05" db="EMBL/GenBank/DDBJ databases">
        <title>Distinctive expansion of gene families associated with plant cell wall degradation and secondary metabolism in the genomes of grapevine trunk pathogens.</title>
        <authorList>
            <person name="Lawrence D.P."/>
            <person name="Travadon R."/>
            <person name="Rolshausen P.E."/>
            <person name="Baumgartner K."/>
        </authorList>
    </citation>
    <scope>NUCLEOTIDE SEQUENCE [LARGE SCALE GENOMIC DNA]</scope>
    <source>
        <strain evidence="2">UCRPC4</strain>
    </source>
</reference>
<reference evidence="2 3" key="2">
    <citation type="submission" date="2015-05" db="EMBL/GenBank/DDBJ databases">
        <authorList>
            <person name="Morales-Cruz A."/>
            <person name="Amrine K.C."/>
            <person name="Cantu D."/>
        </authorList>
    </citation>
    <scope>NUCLEOTIDE SEQUENCE [LARGE SCALE GENOMIC DNA]</scope>
    <source>
        <strain evidence="2">UCRPC4</strain>
    </source>
</reference>
<name>A0A0G2DXJ8_PHACM</name>